<gene>
    <name evidence="1" type="ORF">BN444_02080</name>
</gene>
<evidence type="ECO:0000313" key="2">
    <source>
        <dbReference type="Proteomes" id="UP000093071"/>
    </source>
</evidence>
<proteinExistence type="predicted"/>
<dbReference type="EMBL" id="LT604072">
    <property type="protein sequence ID" value="SCB03657.1"/>
    <property type="molecule type" value="Genomic_DNA"/>
</dbReference>
<dbReference type="AlphaFoldDB" id="A0A1C3TK94"/>
<evidence type="ECO:0000313" key="1">
    <source>
        <dbReference type="EMBL" id="SCB03657.1"/>
    </source>
</evidence>
<protein>
    <submittedName>
        <fullName evidence="1">Uncharacterized protein</fullName>
    </submittedName>
</protein>
<accession>A0A1C3TK94</accession>
<name>A0A1C3TK94_XANCT</name>
<dbReference type="Proteomes" id="UP000093071">
    <property type="component" value="Chromosome I"/>
</dbReference>
<sequence length="48" mass="5452">MFNVTNRQTVTNVYPFSELKQGQVNPLWNQAVAYQAPGSARVTLSYDF</sequence>
<reference evidence="2" key="1">
    <citation type="submission" date="2016-07" db="EMBL/GenBank/DDBJ databases">
        <authorList>
            <person name="Jaenicke Sebastian"/>
        </authorList>
    </citation>
    <scope>NUCLEOTIDE SEQUENCE [LARGE SCALE GENOMIC DNA]</scope>
</reference>
<organism evidence="1 2">
    <name type="scientific">Xanthomonas translucens pv. translucens DSM 18974</name>
    <dbReference type="NCBI Taxonomy" id="1261556"/>
    <lineage>
        <taxon>Bacteria</taxon>
        <taxon>Pseudomonadati</taxon>
        <taxon>Pseudomonadota</taxon>
        <taxon>Gammaproteobacteria</taxon>
        <taxon>Lysobacterales</taxon>
        <taxon>Lysobacteraceae</taxon>
        <taxon>Xanthomonas</taxon>
        <taxon>Xanthomonas translucens group</taxon>
    </lineage>
</organism>